<dbReference type="EMBL" id="BJXW01000007">
    <property type="protein sequence ID" value="GEN30204.1"/>
    <property type="molecule type" value="Genomic_DNA"/>
</dbReference>
<comment type="caution">
    <text evidence="1">The sequence shown here is derived from an EMBL/GenBank/DDBJ whole genome shotgun (WGS) entry which is preliminary data.</text>
</comment>
<reference evidence="1 2" key="1">
    <citation type="submission" date="2019-07" db="EMBL/GenBank/DDBJ databases">
        <title>Whole genome shotgun sequence of Cerasibacillus quisquiliarum NBRC 102429.</title>
        <authorList>
            <person name="Hosoyama A."/>
            <person name="Uohara A."/>
            <person name="Ohji S."/>
            <person name="Ichikawa N."/>
        </authorList>
    </citation>
    <scope>NUCLEOTIDE SEQUENCE [LARGE SCALE GENOMIC DNA]</scope>
    <source>
        <strain evidence="1 2">NBRC 102429</strain>
    </source>
</reference>
<dbReference type="AlphaFoldDB" id="A0A511UUF4"/>
<name>A0A511UUF4_9BACI</name>
<gene>
    <name evidence="1" type="ORF">CQU01_04420</name>
</gene>
<accession>A0A511UUF4</accession>
<sequence>MVGVVSTITYKLDKIIDDLHKTQGFNFVEISQLAGNYYDDSLK</sequence>
<evidence type="ECO:0000313" key="1">
    <source>
        <dbReference type="EMBL" id="GEN30204.1"/>
    </source>
</evidence>
<evidence type="ECO:0000313" key="2">
    <source>
        <dbReference type="Proteomes" id="UP000321491"/>
    </source>
</evidence>
<proteinExistence type="predicted"/>
<dbReference type="Proteomes" id="UP000321491">
    <property type="component" value="Unassembled WGS sequence"/>
</dbReference>
<protein>
    <submittedName>
        <fullName evidence="1">Uncharacterized protein</fullName>
    </submittedName>
</protein>
<organism evidence="1 2">
    <name type="scientific">Cerasibacillus quisquiliarum</name>
    <dbReference type="NCBI Taxonomy" id="227865"/>
    <lineage>
        <taxon>Bacteria</taxon>
        <taxon>Bacillati</taxon>
        <taxon>Bacillota</taxon>
        <taxon>Bacilli</taxon>
        <taxon>Bacillales</taxon>
        <taxon>Bacillaceae</taxon>
        <taxon>Cerasibacillus</taxon>
    </lineage>
</organism>
<keyword evidence="2" id="KW-1185">Reference proteome</keyword>